<dbReference type="EMBL" id="CP040442">
    <property type="protein sequence ID" value="QOW10083.1"/>
    <property type="molecule type" value="Genomic_DNA"/>
</dbReference>
<accession>A0A7M2Y8S8</accession>
<proteinExistence type="predicted"/>
<dbReference type="PROSITE" id="PS50943">
    <property type="entry name" value="HTH_CROC1"/>
    <property type="match status" value="1"/>
</dbReference>
<evidence type="ECO:0000313" key="3">
    <source>
        <dbReference type="EMBL" id="QOW10074.1"/>
    </source>
</evidence>
<dbReference type="CDD" id="cd00093">
    <property type="entry name" value="HTH_XRE"/>
    <property type="match status" value="1"/>
</dbReference>
<dbReference type="Proteomes" id="UP000594195">
    <property type="component" value="Chromosome"/>
</dbReference>
<dbReference type="RefSeq" id="WP_193813308.1">
    <property type="nucleotide sequence ID" value="NZ_CP040442.1"/>
</dbReference>
<sequence>MQIGLNIKKIREQKGLLQKEIALAAGLHPANYNKTEKGERELSIEALNKIAQLFGMTIDQIINYEGNIPTEVTIENKNINERLLLIEQLEDEDKNAIYRIIDGMLTKSKFKDFFNKNVAAL</sequence>
<dbReference type="SUPFAM" id="SSF47413">
    <property type="entry name" value="lambda repressor-like DNA-binding domains"/>
    <property type="match status" value="1"/>
</dbReference>
<evidence type="ECO:0000256" key="1">
    <source>
        <dbReference type="ARBA" id="ARBA00023125"/>
    </source>
</evidence>
<dbReference type="SMART" id="SM00530">
    <property type="entry name" value="HTH_XRE"/>
    <property type="match status" value="1"/>
</dbReference>
<protein>
    <submittedName>
        <fullName evidence="3">Helix-turn-helix transcriptional regulator</fullName>
    </submittedName>
</protein>
<evidence type="ECO:0000313" key="5">
    <source>
        <dbReference type="Proteomes" id="UP000594195"/>
    </source>
</evidence>
<evidence type="ECO:0000259" key="2">
    <source>
        <dbReference type="PROSITE" id="PS50943"/>
    </source>
</evidence>
<keyword evidence="1" id="KW-0238">DNA-binding</keyword>
<evidence type="ECO:0000313" key="4">
    <source>
        <dbReference type="EMBL" id="QOW10083.1"/>
    </source>
</evidence>
<dbReference type="Gene3D" id="1.10.260.40">
    <property type="entry name" value="lambda repressor-like DNA-binding domains"/>
    <property type="match status" value="1"/>
</dbReference>
<dbReference type="AlphaFoldDB" id="A0A7M2Y8S8"/>
<dbReference type="Pfam" id="PF01381">
    <property type="entry name" value="HTH_3"/>
    <property type="match status" value="1"/>
</dbReference>
<name>A0A7M2Y8S8_9FLAO</name>
<dbReference type="KEGG" id="kfa:Q73A0000_06720"/>
<keyword evidence="5" id="KW-1185">Reference proteome</keyword>
<feature type="domain" description="HTH cro/C1-type" evidence="2">
    <location>
        <begin position="7"/>
        <end position="61"/>
    </location>
</feature>
<organism evidence="3 5">
    <name type="scientific">Kaistella flava</name>
    <name type="common">ex Peng et al. 2021</name>
    <dbReference type="NCBI Taxonomy" id="2038776"/>
    <lineage>
        <taxon>Bacteria</taxon>
        <taxon>Pseudomonadati</taxon>
        <taxon>Bacteroidota</taxon>
        <taxon>Flavobacteriia</taxon>
        <taxon>Flavobacteriales</taxon>
        <taxon>Weeksellaceae</taxon>
        <taxon>Chryseobacterium group</taxon>
        <taxon>Kaistella</taxon>
    </lineage>
</organism>
<dbReference type="EMBL" id="CP040442">
    <property type="protein sequence ID" value="QOW10074.1"/>
    <property type="molecule type" value="Genomic_DNA"/>
</dbReference>
<dbReference type="InterPro" id="IPR010982">
    <property type="entry name" value="Lambda_DNA-bd_dom_sf"/>
</dbReference>
<reference evidence="3 5" key="1">
    <citation type="submission" date="2019-05" db="EMBL/GenBank/DDBJ databases">
        <title>Chryseobacterium sp. isolated from King George Island, maritime Antarctica.</title>
        <authorList>
            <person name="Peng X."/>
        </authorList>
    </citation>
    <scope>NUCLEOTIDE SEQUENCE [LARGE SCALE GENOMIC DNA]</scope>
    <source>
        <strain evidence="3 5">7-3A</strain>
    </source>
</reference>
<dbReference type="KEGG" id="kfa:Q73A0000_06770"/>
<gene>
    <name evidence="3" type="ORF">Q73A0000_06720</name>
    <name evidence="4" type="ORF">Q73A0000_06770</name>
</gene>
<dbReference type="PANTHER" id="PTHR46558">
    <property type="entry name" value="TRACRIPTIONAL REGULATORY PROTEIN-RELATED-RELATED"/>
    <property type="match status" value="1"/>
</dbReference>
<dbReference type="PANTHER" id="PTHR46558:SF11">
    <property type="entry name" value="HTH-TYPE TRANSCRIPTIONAL REGULATOR XRE"/>
    <property type="match status" value="1"/>
</dbReference>
<dbReference type="InterPro" id="IPR001387">
    <property type="entry name" value="Cro/C1-type_HTH"/>
</dbReference>
<dbReference type="GO" id="GO:0003677">
    <property type="term" value="F:DNA binding"/>
    <property type="evidence" value="ECO:0007669"/>
    <property type="project" value="UniProtKB-KW"/>
</dbReference>